<evidence type="ECO:0000256" key="3">
    <source>
        <dbReference type="ARBA" id="ARBA00022692"/>
    </source>
</evidence>
<comment type="subcellular location">
    <subcellularLocation>
        <location evidence="1">Membrane</location>
        <topology evidence="1">Single-pass membrane protein</topology>
    </subcellularLocation>
</comment>
<evidence type="ECO:0000256" key="1">
    <source>
        <dbReference type="ARBA" id="ARBA00004167"/>
    </source>
</evidence>
<dbReference type="EMBL" id="JYFE01000031">
    <property type="protein sequence ID" value="KIT16569.1"/>
    <property type="molecule type" value="Genomic_DNA"/>
</dbReference>
<keyword evidence="4 8" id="KW-1133">Transmembrane helix</keyword>
<comment type="similarity">
    <text evidence="2">Belongs to the TrbI/VirB10 family.</text>
</comment>
<name>A0A0D1EFV2_9RHOB</name>
<feature type="coiled-coil region" evidence="6">
    <location>
        <begin position="242"/>
        <end position="269"/>
    </location>
</feature>
<comment type="caution">
    <text evidence="9">The sequence shown here is derived from an EMBL/GenBank/DDBJ whole genome shotgun (WGS) entry which is preliminary data.</text>
</comment>
<accession>A0A0D1EFV2</accession>
<reference evidence="9 10" key="1">
    <citation type="submission" date="2015-02" db="EMBL/GenBank/DDBJ databases">
        <title>Genome Sequence of Jannaschia aquimarina DSM28248, a member of the Roseobacter clade.</title>
        <authorList>
            <person name="Voget S."/>
            <person name="Daniel R."/>
        </authorList>
    </citation>
    <scope>NUCLEOTIDE SEQUENCE [LARGE SCALE GENOMIC DNA]</scope>
    <source>
        <strain evidence="9 10">GSW-M26</strain>
    </source>
</reference>
<dbReference type="InterPro" id="IPR042217">
    <property type="entry name" value="T4SS_VirB10/TrbI"/>
</dbReference>
<evidence type="ECO:0000256" key="7">
    <source>
        <dbReference type="SAM" id="MobiDB-lite"/>
    </source>
</evidence>
<dbReference type="PATRIC" id="fig|935700.4.peg.1726"/>
<dbReference type="RefSeq" id="WP_052500857.1">
    <property type="nucleotide sequence ID" value="NZ_FZPF01000017.1"/>
</dbReference>
<evidence type="ECO:0000256" key="5">
    <source>
        <dbReference type="ARBA" id="ARBA00023136"/>
    </source>
</evidence>
<feature type="coiled-coil region" evidence="6">
    <location>
        <begin position="170"/>
        <end position="217"/>
    </location>
</feature>
<dbReference type="Proteomes" id="UP000032232">
    <property type="component" value="Unassembled WGS sequence"/>
</dbReference>
<proteinExistence type="inferred from homology"/>
<keyword evidence="6" id="KW-0175">Coiled coil</keyword>
<evidence type="ECO:0000313" key="10">
    <source>
        <dbReference type="Proteomes" id="UP000032232"/>
    </source>
</evidence>
<dbReference type="CDD" id="cd16429">
    <property type="entry name" value="VirB10"/>
    <property type="match status" value="1"/>
</dbReference>
<evidence type="ECO:0000256" key="2">
    <source>
        <dbReference type="ARBA" id="ARBA00010265"/>
    </source>
</evidence>
<keyword evidence="5 8" id="KW-0472">Membrane</keyword>
<protein>
    <submittedName>
        <fullName evidence="9">Type IV secretion system protein virB10</fullName>
    </submittedName>
</protein>
<gene>
    <name evidence="9" type="ORF">jaqu_16640</name>
</gene>
<feature type="region of interest" description="Disordered" evidence="7">
    <location>
        <begin position="119"/>
        <end position="139"/>
    </location>
</feature>
<feature type="region of interest" description="Disordered" evidence="7">
    <location>
        <begin position="58"/>
        <end position="82"/>
    </location>
</feature>
<dbReference type="GO" id="GO:0016020">
    <property type="term" value="C:membrane"/>
    <property type="evidence" value="ECO:0007669"/>
    <property type="project" value="UniProtKB-SubCell"/>
</dbReference>
<dbReference type="AlphaFoldDB" id="A0A0D1EFV2"/>
<dbReference type="STRING" id="935700.jaqu_16640"/>
<evidence type="ECO:0000256" key="4">
    <source>
        <dbReference type="ARBA" id="ARBA00022989"/>
    </source>
</evidence>
<dbReference type="Pfam" id="PF03743">
    <property type="entry name" value="TrbI"/>
    <property type="match status" value="1"/>
</dbReference>
<feature type="compositionally biased region" description="Basic and acidic residues" evidence="7">
    <location>
        <begin position="130"/>
        <end position="139"/>
    </location>
</feature>
<evidence type="ECO:0000313" key="9">
    <source>
        <dbReference type="EMBL" id="KIT16569.1"/>
    </source>
</evidence>
<sequence length="501" mass="53738">MANDDIDDLRARREEIQAGAARASARGSTGRIALMAGAASVIGAGAFWGITQLVPPTSVEPPIPTSETTEFPEDRTAQDTLELPAPPPQVVISTPAPAPEVDSATLARLRELQDELAAARERADELEEGSTARERELQAELEAERDRFAADIAALRSSAENDQDRSRETEAQLQASLRQVQADLQRIQTEAEADRVRRDAERQREMSELAARHAEEMADRQRQFMLQLEDARRVDPLEADHLRLEQQRLAEEEARRARLAAQQEEFLAQQEARIRSDLLAVSTGSAEEGSDGVDRALSAAERFVRRGAGAVAISRATQIASPEATVAQGTIIQASLETAIDSSLPGPLRAVVNEDVHSLDGSLVLIPGGSRLFGEYKSDIETGSSRILIVWTRILTPSNRSISIASFGADALGRSGTGGAVDTRFFERFGSAAAVSIITGGAAAAADSITDDGSDVAEDLADDIGSQSQSAIQTALSLGPRIYVRQGASVSVILDRDVEIF</sequence>
<dbReference type="InterPro" id="IPR005498">
    <property type="entry name" value="T4SS_VirB10/TraB/TrbI"/>
</dbReference>
<evidence type="ECO:0000256" key="6">
    <source>
        <dbReference type="SAM" id="Coils"/>
    </source>
</evidence>
<organism evidence="9 10">
    <name type="scientific">Jannaschia aquimarina</name>
    <dbReference type="NCBI Taxonomy" id="935700"/>
    <lineage>
        <taxon>Bacteria</taxon>
        <taxon>Pseudomonadati</taxon>
        <taxon>Pseudomonadota</taxon>
        <taxon>Alphaproteobacteria</taxon>
        <taxon>Rhodobacterales</taxon>
        <taxon>Roseobacteraceae</taxon>
        <taxon>Jannaschia</taxon>
    </lineage>
</organism>
<dbReference type="Gene3D" id="2.40.128.260">
    <property type="entry name" value="Type IV secretion system, VirB10/TraB/TrbI"/>
    <property type="match status" value="1"/>
</dbReference>
<feature type="transmembrane region" description="Helical" evidence="8">
    <location>
        <begin position="32"/>
        <end position="50"/>
    </location>
</feature>
<keyword evidence="10" id="KW-1185">Reference proteome</keyword>
<keyword evidence="3 8" id="KW-0812">Transmembrane</keyword>
<evidence type="ECO:0000256" key="8">
    <source>
        <dbReference type="SAM" id="Phobius"/>
    </source>
</evidence>